<dbReference type="Gene3D" id="3.50.50.60">
    <property type="entry name" value="FAD/NAD(P)-binding domain"/>
    <property type="match status" value="2"/>
</dbReference>
<reference evidence="15" key="2">
    <citation type="submission" date="2020-08" db="EMBL/GenBank/DDBJ databases">
        <title>Plant Genome Project.</title>
        <authorList>
            <person name="Zhang R.-G."/>
        </authorList>
    </citation>
    <scope>NUCLEOTIDE SEQUENCE</scope>
    <source>
        <strain evidence="15">Huo1</strain>
        <tissue evidence="15">Leaf</tissue>
    </source>
</reference>
<dbReference type="FunFam" id="3.30.390.30:FF:000008">
    <property type="entry name" value="Glutathione reductase"/>
    <property type="match status" value="1"/>
</dbReference>
<dbReference type="NCBIfam" id="NF004776">
    <property type="entry name" value="PRK06116.1"/>
    <property type="match status" value="1"/>
</dbReference>
<evidence type="ECO:0000259" key="14">
    <source>
        <dbReference type="Pfam" id="PF07992"/>
    </source>
</evidence>
<evidence type="ECO:0000256" key="4">
    <source>
        <dbReference type="ARBA" id="ARBA00022630"/>
    </source>
</evidence>
<dbReference type="GO" id="GO:0004362">
    <property type="term" value="F:glutathione-disulfide reductase (NADPH) activity"/>
    <property type="evidence" value="ECO:0007669"/>
    <property type="project" value="UniProtKB-EC"/>
</dbReference>
<comment type="caution">
    <text evidence="15">The sequence shown here is derived from an EMBL/GenBank/DDBJ whole genome shotgun (WGS) entry which is preliminary data.</text>
</comment>
<keyword evidence="7 11" id="KW-0560">Oxidoreductase</keyword>
<reference evidence="15" key="1">
    <citation type="submission" date="2018-01" db="EMBL/GenBank/DDBJ databases">
        <authorList>
            <person name="Mao J.F."/>
        </authorList>
    </citation>
    <scope>NUCLEOTIDE SEQUENCE</scope>
    <source>
        <strain evidence="15">Huo1</strain>
        <tissue evidence="15">Leaf</tissue>
    </source>
</reference>
<dbReference type="InterPro" id="IPR012999">
    <property type="entry name" value="Pyr_OxRdtase_I_AS"/>
</dbReference>
<keyword evidence="16" id="KW-1185">Reference proteome</keyword>
<evidence type="ECO:0000256" key="2">
    <source>
        <dbReference type="ARBA" id="ARBA00007532"/>
    </source>
</evidence>
<feature type="domain" description="FAD/NAD(P)-binding" evidence="14">
    <location>
        <begin position="84"/>
        <end position="406"/>
    </location>
</feature>
<dbReference type="InterPro" id="IPR036188">
    <property type="entry name" value="FAD/NAD-bd_sf"/>
</dbReference>
<dbReference type="GO" id="GO:0050661">
    <property type="term" value="F:NADP binding"/>
    <property type="evidence" value="ECO:0007669"/>
    <property type="project" value="InterPro"/>
</dbReference>
<evidence type="ECO:0000256" key="9">
    <source>
        <dbReference type="ARBA" id="ARBA00023284"/>
    </source>
</evidence>
<evidence type="ECO:0000256" key="5">
    <source>
        <dbReference type="ARBA" id="ARBA00022827"/>
    </source>
</evidence>
<comment type="similarity">
    <text evidence="2 11">Belongs to the class-I pyridine nucleotide-disulfide oxidoreductase family.</text>
</comment>
<name>A0A8X8YL65_SALSN</name>
<dbReference type="SUPFAM" id="SSF55424">
    <property type="entry name" value="FAD/NAD-linked reductases, dimerisation (C-terminal) domain"/>
    <property type="match status" value="1"/>
</dbReference>
<evidence type="ECO:0000256" key="3">
    <source>
        <dbReference type="ARBA" id="ARBA00011738"/>
    </source>
</evidence>
<dbReference type="PRINTS" id="PR00411">
    <property type="entry name" value="PNDRDTASEI"/>
</dbReference>
<dbReference type="GO" id="GO:0050660">
    <property type="term" value="F:flavin adenine dinucleotide binding"/>
    <property type="evidence" value="ECO:0007669"/>
    <property type="project" value="InterPro"/>
</dbReference>
<dbReference type="InterPro" id="IPR004099">
    <property type="entry name" value="Pyr_nucl-diS_OxRdtase_dimer"/>
</dbReference>
<dbReference type="SUPFAM" id="SSF51905">
    <property type="entry name" value="FAD/NAD(P)-binding domain"/>
    <property type="match status" value="1"/>
</dbReference>
<dbReference type="InterPro" id="IPR006324">
    <property type="entry name" value="GSHR"/>
</dbReference>
<dbReference type="InterPro" id="IPR023753">
    <property type="entry name" value="FAD/NAD-binding_dom"/>
</dbReference>
<keyword evidence="8" id="KW-1015">Disulfide bond</keyword>
<dbReference type="FunFam" id="3.50.50.60:FF:000051">
    <property type="entry name" value="Glutathione reductase"/>
    <property type="match status" value="1"/>
</dbReference>
<keyword evidence="9 11" id="KW-0676">Redox-active center</keyword>
<dbReference type="GO" id="GO:0034599">
    <property type="term" value="P:cellular response to oxidative stress"/>
    <property type="evidence" value="ECO:0007669"/>
    <property type="project" value="TreeGrafter"/>
</dbReference>
<evidence type="ECO:0000256" key="7">
    <source>
        <dbReference type="ARBA" id="ARBA00023002"/>
    </source>
</evidence>
<evidence type="ECO:0000256" key="10">
    <source>
        <dbReference type="ARBA" id="ARBA00049142"/>
    </source>
</evidence>
<dbReference type="Gene3D" id="3.30.390.30">
    <property type="match status" value="1"/>
</dbReference>
<comment type="cofactor">
    <cofactor evidence="1 12">
        <name>FAD</name>
        <dbReference type="ChEBI" id="CHEBI:57692"/>
    </cofactor>
</comment>
<dbReference type="EC" id="1.8.1.7" evidence="12"/>
<keyword evidence="6 12" id="KW-0521">NADP</keyword>
<dbReference type="GO" id="GO:0006749">
    <property type="term" value="P:glutathione metabolic process"/>
    <property type="evidence" value="ECO:0007669"/>
    <property type="project" value="InterPro"/>
</dbReference>
<proteinExistence type="inferred from homology"/>
<evidence type="ECO:0000259" key="13">
    <source>
        <dbReference type="Pfam" id="PF02852"/>
    </source>
</evidence>
<sequence>MAATRVMASAGNAVSAPQSLDLCFRNGRLLTQNKRLFFVHDFGKKLMLSVVHSFPCAHRSRRFTTAVRAESTNGSEPSAHYDFDLFTIGAGSGGVRASRFAANFGAKVAVCELPFATISSDSAGGVGGTCVLRGCVPKKLLVYASKFSHEFEESGGFGWSYEAEPKHDWSTLIANKNAELQRLVGIYKNILKNSGVMLLEGRGKIVDPHTVDVNGKLYSAKNILIAVGGRPFIPDIPGSEYAIDSDAALDLPSKPKKIAIVGGGYIAVEFAGIFNGLKSDVHVFIRQKKLLRGFDEEVRDFLGEQMSLRGIDIHSEETPQAIVKSSDGLLSVKTNKGTVDGFTHVMFATGRKPNTKNLGLEAAGVNLSKNGAIEVDEFSRTSVPSIWAVGDVTDRINLTPVALMEGGALAKTLFANEPTKPDHSAVPCAVFSQPPIGQVGLTEDQAVKEYGDIDIYTSNFRPLKATLSGLPDRVFMKLIVCAKTNKVIGLHMCGEESAEIVQGFAVAVKAGLTKADFDATIGIHPTAAEEFVTMRTPTRKIRSAPSEILMPKLLLVFDSSLCNEKLLHQRIYMYGQSTPGQLSDLSRCPSPDSYAYAVDEREVAKAAVKNVFLLFTFLHRCDFSLLCKQVKFDFGAKLDKVFELILKLYSVGLCNVSS</sequence>
<dbReference type="EMBL" id="PNBA02000002">
    <property type="protein sequence ID" value="KAG6434918.1"/>
    <property type="molecule type" value="Genomic_DNA"/>
</dbReference>
<dbReference type="AlphaFoldDB" id="A0A8X8YL65"/>
<feature type="domain" description="Pyridine nucleotide-disulphide oxidoreductase dimerisation" evidence="13">
    <location>
        <begin position="426"/>
        <end position="534"/>
    </location>
</feature>
<dbReference type="GO" id="GO:0045454">
    <property type="term" value="P:cell redox homeostasis"/>
    <property type="evidence" value="ECO:0007669"/>
    <property type="project" value="InterPro"/>
</dbReference>
<dbReference type="PANTHER" id="PTHR42737:SF9">
    <property type="entry name" value="GLUTATHIONE REDUCTASE"/>
    <property type="match status" value="1"/>
</dbReference>
<evidence type="ECO:0000313" key="15">
    <source>
        <dbReference type="EMBL" id="KAG6434918.1"/>
    </source>
</evidence>
<evidence type="ECO:0000256" key="11">
    <source>
        <dbReference type="RuleBase" id="RU003691"/>
    </source>
</evidence>
<dbReference type="PROSITE" id="PS00076">
    <property type="entry name" value="PYRIDINE_REDOX_1"/>
    <property type="match status" value="1"/>
</dbReference>
<dbReference type="PRINTS" id="PR00368">
    <property type="entry name" value="FADPNR"/>
</dbReference>
<dbReference type="Pfam" id="PF02852">
    <property type="entry name" value="Pyr_redox_dim"/>
    <property type="match status" value="1"/>
</dbReference>
<dbReference type="GO" id="GO:0005739">
    <property type="term" value="C:mitochondrion"/>
    <property type="evidence" value="ECO:0007669"/>
    <property type="project" value="TreeGrafter"/>
</dbReference>
<dbReference type="InterPro" id="IPR016156">
    <property type="entry name" value="FAD/NAD-linked_Rdtase_dimer_sf"/>
</dbReference>
<comment type="subunit">
    <text evidence="3">Homodimer.</text>
</comment>
<evidence type="ECO:0000256" key="6">
    <source>
        <dbReference type="ARBA" id="ARBA00022857"/>
    </source>
</evidence>
<accession>A0A8X8YL65</accession>
<comment type="function">
    <text evidence="12">Catalyzes the reduction of glutathione disulfide (GSSG) to reduced glutathione (GSH).</text>
</comment>
<dbReference type="InterPro" id="IPR046952">
    <property type="entry name" value="GSHR/TRXR-like"/>
</dbReference>
<protein>
    <recommendedName>
        <fullName evidence="12">Glutathione reductase</fullName>
        <shortName evidence="12">GRase</shortName>
        <ecNumber evidence="12">1.8.1.7</ecNumber>
    </recommendedName>
</protein>
<dbReference type="NCBIfam" id="TIGR01424">
    <property type="entry name" value="gluta_reduc_2"/>
    <property type="match status" value="1"/>
</dbReference>
<evidence type="ECO:0000256" key="12">
    <source>
        <dbReference type="RuleBase" id="RU365040"/>
    </source>
</evidence>
<evidence type="ECO:0000313" key="16">
    <source>
        <dbReference type="Proteomes" id="UP000298416"/>
    </source>
</evidence>
<gene>
    <name evidence="15" type="ORF">SASPL_106562</name>
</gene>
<evidence type="ECO:0000256" key="1">
    <source>
        <dbReference type="ARBA" id="ARBA00001974"/>
    </source>
</evidence>
<keyword evidence="5 11" id="KW-0274">FAD</keyword>
<dbReference type="Pfam" id="PF07992">
    <property type="entry name" value="Pyr_redox_2"/>
    <property type="match status" value="1"/>
</dbReference>
<comment type="catalytic activity">
    <reaction evidence="10 12">
        <text>2 glutathione + NADP(+) = glutathione disulfide + NADPH + H(+)</text>
        <dbReference type="Rhea" id="RHEA:11740"/>
        <dbReference type="ChEBI" id="CHEBI:15378"/>
        <dbReference type="ChEBI" id="CHEBI:57783"/>
        <dbReference type="ChEBI" id="CHEBI:57925"/>
        <dbReference type="ChEBI" id="CHEBI:58297"/>
        <dbReference type="ChEBI" id="CHEBI:58349"/>
        <dbReference type="EC" id="1.8.1.7"/>
    </reaction>
</comment>
<dbReference type="GO" id="GO:0005829">
    <property type="term" value="C:cytosol"/>
    <property type="evidence" value="ECO:0007669"/>
    <property type="project" value="TreeGrafter"/>
</dbReference>
<organism evidence="15">
    <name type="scientific">Salvia splendens</name>
    <name type="common">Scarlet sage</name>
    <dbReference type="NCBI Taxonomy" id="180675"/>
    <lineage>
        <taxon>Eukaryota</taxon>
        <taxon>Viridiplantae</taxon>
        <taxon>Streptophyta</taxon>
        <taxon>Embryophyta</taxon>
        <taxon>Tracheophyta</taxon>
        <taxon>Spermatophyta</taxon>
        <taxon>Magnoliopsida</taxon>
        <taxon>eudicotyledons</taxon>
        <taxon>Gunneridae</taxon>
        <taxon>Pentapetalae</taxon>
        <taxon>asterids</taxon>
        <taxon>lamiids</taxon>
        <taxon>Lamiales</taxon>
        <taxon>Lamiaceae</taxon>
        <taxon>Nepetoideae</taxon>
        <taxon>Mentheae</taxon>
        <taxon>Salviinae</taxon>
        <taxon>Salvia</taxon>
        <taxon>Salvia subgen. Calosphace</taxon>
        <taxon>core Calosphace</taxon>
    </lineage>
</organism>
<dbReference type="PANTHER" id="PTHR42737">
    <property type="entry name" value="GLUTATHIONE REDUCTASE"/>
    <property type="match status" value="1"/>
</dbReference>
<evidence type="ECO:0000256" key="8">
    <source>
        <dbReference type="ARBA" id="ARBA00023157"/>
    </source>
</evidence>
<dbReference type="Proteomes" id="UP000298416">
    <property type="component" value="Unassembled WGS sequence"/>
</dbReference>
<keyword evidence="4 11" id="KW-0285">Flavoprotein</keyword>